<reference evidence="2 3" key="1">
    <citation type="submission" date="2016-03" db="EMBL/GenBank/DDBJ databases">
        <authorList>
            <person name="Ploux O."/>
        </authorList>
    </citation>
    <scope>NUCLEOTIDE SEQUENCE [LARGE SCALE GENOMIC DNA]</scope>
    <source>
        <strain evidence="2 3">UAMH 11012</strain>
    </source>
</reference>
<dbReference type="STRING" id="576137.A0A1L7XIJ4"/>
<name>A0A1L7XIJ4_9HELO</name>
<evidence type="ECO:0000313" key="2">
    <source>
        <dbReference type="EMBL" id="CZR64869.1"/>
    </source>
</evidence>
<dbReference type="InterPro" id="IPR036188">
    <property type="entry name" value="FAD/NAD-bd_sf"/>
</dbReference>
<dbReference type="GO" id="GO:0005737">
    <property type="term" value="C:cytoplasm"/>
    <property type="evidence" value="ECO:0007669"/>
    <property type="project" value="TreeGrafter"/>
</dbReference>
<dbReference type="Pfam" id="PF01266">
    <property type="entry name" value="DAO"/>
    <property type="match status" value="1"/>
</dbReference>
<proteinExistence type="predicted"/>
<dbReference type="SUPFAM" id="SSF51905">
    <property type="entry name" value="FAD/NAD(P)-binding domain"/>
    <property type="match status" value="1"/>
</dbReference>
<dbReference type="AlphaFoldDB" id="A0A1L7XIJ4"/>
<dbReference type="InterPro" id="IPR006076">
    <property type="entry name" value="FAD-dep_OxRdtase"/>
</dbReference>
<accession>A0A1L7XIJ4</accession>
<feature type="domain" description="FAD dependent oxidoreductase" evidence="1">
    <location>
        <begin position="39"/>
        <end position="416"/>
    </location>
</feature>
<dbReference type="PANTHER" id="PTHR13847">
    <property type="entry name" value="SARCOSINE DEHYDROGENASE-RELATED"/>
    <property type="match status" value="1"/>
</dbReference>
<dbReference type="Gene3D" id="3.30.9.10">
    <property type="entry name" value="D-Amino Acid Oxidase, subunit A, domain 2"/>
    <property type="match status" value="1"/>
</dbReference>
<dbReference type="OrthoDB" id="429143at2759"/>
<evidence type="ECO:0000259" key="1">
    <source>
        <dbReference type="Pfam" id="PF01266"/>
    </source>
</evidence>
<dbReference type="EMBL" id="FJOG01000028">
    <property type="protein sequence ID" value="CZR64869.1"/>
    <property type="molecule type" value="Genomic_DNA"/>
</dbReference>
<sequence>MAHLEDPFPVPDPTLPFWRTQLHELDDHRSTEQLPTYCDVLIIGAGYSGVATAYHLLNNNPSPPSVVILEARQACSGATGRNGGHVKPDLYFNILNYSRKYGAENAAEFARFEAANVLAVKDLVEKENINCDYHLTRAVDVYLDEKHAKQTEDSYKELLTLGTANLSDVQFTSGKDAESLSGVKGAKACFSFTAAHVWPYKLVMRLLSLVVKKGVNLQTTTPVTSVSETPNSDGTWTVNTPRGSIKARKVLFASNGYTAGIATQFAHKIVPVRGICSRIVTPEGKESPFLPYTYSIRYGPSLYDYLIPRSDGSIVVGGAKGDFWHEKKWWYGVTDDSKMIEPAKNYFDGLMQRTFKGWEDTGAYTDRVWTGIMGWSSDFMPYVGEVPNKPGQLILAGFSGHGMPLICLASKGIAEMLKGERFEDTNIPKLFKPSVERLMSEKNEILDSLAKPAPPSKL</sequence>
<dbReference type="Gene3D" id="3.50.50.60">
    <property type="entry name" value="FAD/NAD(P)-binding domain"/>
    <property type="match status" value="1"/>
</dbReference>
<dbReference type="Proteomes" id="UP000184330">
    <property type="component" value="Unassembled WGS sequence"/>
</dbReference>
<evidence type="ECO:0000313" key="3">
    <source>
        <dbReference type="Proteomes" id="UP000184330"/>
    </source>
</evidence>
<protein>
    <submittedName>
        <fullName evidence="2">Related to FAD dependent oxidoreductase superfamily</fullName>
    </submittedName>
</protein>
<organism evidence="2 3">
    <name type="scientific">Phialocephala subalpina</name>
    <dbReference type="NCBI Taxonomy" id="576137"/>
    <lineage>
        <taxon>Eukaryota</taxon>
        <taxon>Fungi</taxon>
        <taxon>Dikarya</taxon>
        <taxon>Ascomycota</taxon>
        <taxon>Pezizomycotina</taxon>
        <taxon>Leotiomycetes</taxon>
        <taxon>Helotiales</taxon>
        <taxon>Mollisiaceae</taxon>
        <taxon>Phialocephala</taxon>
        <taxon>Phialocephala fortinii species complex</taxon>
    </lineage>
</organism>
<dbReference type="PANTHER" id="PTHR13847:SF279">
    <property type="entry name" value="FAD DEPENDENT OXIDOREDUCTASE DOMAIN-CONTAINING PROTEIN-RELATED"/>
    <property type="match status" value="1"/>
</dbReference>
<keyword evidence="3" id="KW-1185">Reference proteome</keyword>
<gene>
    <name evidence="2" type="ORF">PAC_14768</name>
</gene>